<accession>A0A543AT68</accession>
<sequence>MPTHPHSPAKESVVDLLGMLAYGELVAFDRQSIDARLAPDLRRRAQLSIMAAAEMRNYQRLVARITELGADPQEAMEPFVQVIDGFHDSTAPRNWLESLVKVYVGDGIADDFFREVATLLDPVDRDLALEVLHNDDHSEFAIAEIKAAIADNPAVTNRLALWARRLVGEALSQAQRVAAEHDSLTMLIVEGTGDLAKVGELIKRLMQAHSERMTTVGLNN</sequence>
<dbReference type="Gene3D" id="1.20.1260.10">
    <property type="match status" value="1"/>
</dbReference>
<gene>
    <name evidence="2" type="ORF">FB566_1217</name>
</gene>
<evidence type="ECO:0000259" key="1">
    <source>
        <dbReference type="Pfam" id="PF13794"/>
    </source>
</evidence>
<dbReference type="InParanoid" id="A0A543AT68"/>
<reference evidence="2 3" key="1">
    <citation type="submission" date="2019-06" db="EMBL/GenBank/DDBJ databases">
        <title>Sequencing the genomes of 1000 actinobacteria strains.</title>
        <authorList>
            <person name="Klenk H.-P."/>
        </authorList>
    </citation>
    <scope>NUCLEOTIDE SEQUENCE [LARGE SCALE GENOMIC DNA]</scope>
    <source>
        <strain evidence="2 3">DSM 45928</strain>
    </source>
</reference>
<proteinExistence type="predicted"/>
<feature type="domain" description="Ferritin-like" evidence="1">
    <location>
        <begin position="10"/>
        <end position="191"/>
    </location>
</feature>
<dbReference type="Proteomes" id="UP000317043">
    <property type="component" value="Unassembled WGS sequence"/>
</dbReference>
<dbReference type="AlphaFoldDB" id="A0A543AT68"/>
<dbReference type="CDD" id="cd00657">
    <property type="entry name" value="Ferritin_like"/>
    <property type="match status" value="1"/>
</dbReference>
<dbReference type="SUPFAM" id="SSF47240">
    <property type="entry name" value="Ferritin-like"/>
    <property type="match status" value="1"/>
</dbReference>
<dbReference type="Pfam" id="PF13794">
    <property type="entry name" value="MiaE_2"/>
    <property type="match status" value="1"/>
</dbReference>
<organism evidence="2 3">
    <name type="scientific">Stackebrandtia endophytica</name>
    <dbReference type="NCBI Taxonomy" id="1496996"/>
    <lineage>
        <taxon>Bacteria</taxon>
        <taxon>Bacillati</taxon>
        <taxon>Actinomycetota</taxon>
        <taxon>Actinomycetes</taxon>
        <taxon>Glycomycetales</taxon>
        <taxon>Glycomycetaceae</taxon>
        <taxon>Stackebrandtia</taxon>
    </lineage>
</organism>
<dbReference type="OrthoDB" id="3728083at2"/>
<evidence type="ECO:0000313" key="3">
    <source>
        <dbReference type="Proteomes" id="UP000317043"/>
    </source>
</evidence>
<dbReference type="InterPro" id="IPR012347">
    <property type="entry name" value="Ferritin-like"/>
</dbReference>
<dbReference type="RefSeq" id="WP_142035989.1">
    <property type="nucleotide sequence ID" value="NZ_JBHTGS010000001.1"/>
</dbReference>
<dbReference type="InterPro" id="IPR009078">
    <property type="entry name" value="Ferritin-like_SF"/>
</dbReference>
<dbReference type="EMBL" id="VFOW01000001">
    <property type="protein sequence ID" value="TQL75705.1"/>
    <property type="molecule type" value="Genomic_DNA"/>
</dbReference>
<protein>
    <submittedName>
        <fullName evidence="2">tRNA-(MS[2]IO[6]A)-hydroxylase MiaE-like protein</fullName>
    </submittedName>
</protein>
<dbReference type="InterPro" id="IPR059125">
    <property type="entry name" value="Ferritin_actino"/>
</dbReference>
<evidence type="ECO:0000313" key="2">
    <source>
        <dbReference type="EMBL" id="TQL75705.1"/>
    </source>
</evidence>
<comment type="caution">
    <text evidence="2">The sequence shown here is derived from an EMBL/GenBank/DDBJ whole genome shotgun (WGS) entry which is preliminary data.</text>
</comment>
<name>A0A543AT68_9ACTN</name>
<keyword evidence="3" id="KW-1185">Reference proteome</keyword>